<sequence>MKRLLLIAAPSFLLGAVFGAAFWYLASPLWIDRVVNESLVTGQGVTVLAEGRFRDAGAAHRGTGTARLVTLPDGRVEVQLTDFEVTNGPDLELWLSDAPDPQSSSEVSGGDWVSLGLLKGNIGDQSYTVPPSIDATRYRSVVVWCEQFGVLFSPAPLAAPGG</sequence>
<evidence type="ECO:0000259" key="1">
    <source>
        <dbReference type="PROSITE" id="PS51549"/>
    </source>
</evidence>
<dbReference type="STRING" id="1217970.SAMN05444002_2988"/>
<proteinExistence type="predicted"/>
<accession>A0A1N6H1P7</accession>
<dbReference type="Proteomes" id="UP000184932">
    <property type="component" value="Unassembled WGS sequence"/>
</dbReference>
<dbReference type="Pfam" id="PF10517">
    <property type="entry name" value="DM13"/>
    <property type="match status" value="1"/>
</dbReference>
<dbReference type="OrthoDB" id="6106486at2"/>
<reference evidence="3" key="1">
    <citation type="submission" date="2016-11" db="EMBL/GenBank/DDBJ databases">
        <authorList>
            <person name="Varghese N."/>
            <person name="Submissions S."/>
        </authorList>
    </citation>
    <scope>NUCLEOTIDE SEQUENCE [LARGE SCALE GENOMIC DNA]</scope>
    <source>
        <strain evidence="3">DSM 29440</strain>
    </source>
</reference>
<feature type="domain" description="DM13" evidence="1">
    <location>
        <begin position="51"/>
        <end position="158"/>
    </location>
</feature>
<dbReference type="AlphaFoldDB" id="A0A1N6H1P7"/>
<keyword evidence="3" id="KW-1185">Reference proteome</keyword>
<dbReference type="EMBL" id="FSRL01000001">
    <property type="protein sequence ID" value="SIO13607.1"/>
    <property type="molecule type" value="Genomic_DNA"/>
</dbReference>
<organism evidence="2 3">
    <name type="scientific">Vannielia litorea</name>
    <dbReference type="NCBI Taxonomy" id="1217970"/>
    <lineage>
        <taxon>Bacteria</taxon>
        <taxon>Pseudomonadati</taxon>
        <taxon>Pseudomonadota</taxon>
        <taxon>Alphaproteobacteria</taxon>
        <taxon>Rhodobacterales</taxon>
        <taxon>Paracoccaceae</taxon>
        <taxon>Vannielia</taxon>
    </lineage>
</organism>
<gene>
    <name evidence="2" type="ORF">SAMN05444002_2988</name>
</gene>
<evidence type="ECO:0000313" key="3">
    <source>
        <dbReference type="Proteomes" id="UP000184932"/>
    </source>
</evidence>
<dbReference type="InterPro" id="IPR019545">
    <property type="entry name" value="DM13_domain"/>
</dbReference>
<dbReference type="RefSeq" id="WP_074256942.1">
    <property type="nucleotide sequence ID" value="NZ_FSRL01000001.1"/>
</dbReference>
<protein>
    <submittedName>
        <fullName evidence="2">Electron transfer DM13</fullName>
    </submittedName>
</protein>
<evidence type="ECO:0000313" key="2">
    <source>
        <dbReference type="EMBL" id="SIO13607.1"/>
    </source>
</evidence>
<name>A0A1N6H1P7_9RHOB</name>
<dbReference type="PROSITE" id="PS51549">
    <property type="entry name" value="DM13"/>
    <property type="match status" value="1"/>
</dbReference>